<dbReference type="Gene3D" id="3.90.730.10">
    <property type="entry name" value="Ribonuclease T2-like"/>
    <property type="match status" value="1"/>
</dbReference>
<protein>
    <submittedName>
        <fullName evidence="3">Putative Ribonuclease 2</fullName>
    </submittedName>
</protein>
<evidence type="ECO:0000313" key="3">
    <source>
        <dbReference type="EMBL" id="KAF5742083.1"/>
    </source>
</evidence>
<dbReference type="GO" id="GO:0005576">
    <property type="term" value="C:extracellular region"/>
    <property type="evidence" value="ECO:0007669"/>
    <property type="project" value="TreeGrafter"/>
</dbReference>
<dbReference type="InterPro" id="IPR001568">
    <property type="entry name" value="RNase_T2-like"/>
</dbReference>
<sequence>MARKLSVGAYILAILITCSSAVLFNVGAIKIGLPDYYRTAVRWPQSYCNTGKFVCAKPTPFHFIIHALIPMYHGHEKVPQFNKTGCTHTQPKTEKDINNELLAPLGDELRINWPSLGIEKHYLKLWRYGWKLHGMCSEFADHPFDYFDKALSLVRQHDFMLELIRGSGPKNHMFEKRCP</sequence>
<comment type="caution">
    <text evidence="3">The sequence shown here is derived from an EMBL/GenBank/DDBJ whole genome shotgun (WGS) entry which is preliminary data.</text>
</comment>
<evidence type="ECO:0000256" key="1">
    <source>
        <dbReference type="ARBA" id="ARBA00007469"/>
    </source>
</evidence>
<dbReference type="OrthoDB" id="435754at2759"/>
<proteinExistence type="inferred from homology"/>
<dbReference type="Pfam" id="PF00445">
    <property type="entry name" value="Ribonuclease_T2"/>
    <property type="match status" value="1"/>
</dbReference>
<comment type="similarity">
    <text evidence="1 2">Belongs to the RNase T2 family.</text>
</comment>
<accession>A0A7J7D703</accession>
<dbReference type="GO" id="GO:0033897">
    <property type="term" value="F:ribonuclease T2 activity"/>
    <property type="evidence" value="ECO:0007669"/>
    <property type="project" value="InterPro"/>
</dbReference>
<gene>
    <name evidence="3" type="ORF">HS088_TW09G00122</name>
</gene>
<dbReference type="PANTHER" id="PTHR11240:SF46">
    <property type="entry name" value="INTRACELLULAR RIBONUCLEASE LX-LIKE"/>
    <property type="match status" value="1"/>
</dbReference>
<dbReference type="InterPro" id="IPR036430">
    <property type="entry name" value="RNase_T2-like_sf"/>
</dbReference>
<dbReference type="PANTHER" id="PTHR11240">
    <property type="entry name" value="RIBONUCLEASE T2"/>
    <property type="match status" value="1"/>
</dbReference>
<reference evidence="3 4" key="1">
    <citation type="journal article" date="2020" name="Nat. Commun.">
        <title>Genome of Tripterygium wilfordii and identification of cytochrome P450 involved in triptolide biosynthesis.</title>
        <authorList>
            <person name="Tu L."/>
            <person name="Su P."/>
            <person name="Zhang Z."/>
            <person name="Gao L."/>
            <person name="Wang J."/>
            <person name="Hu T."/>
            <person name="Zhou J."/>
            <person name="Zhang Y."/>
            <person name="Zhao Y."/>
            <person name="Liu Y."/>
            <person name="Song Y."/>
            <person name="Tong Y."/>
            <person name="Lu Y."/>
            <person name="Yang J."/>
            <person name="Xu C."/>
            <person name="Jia M."/>
            <person name="Peters R.J."/>
            <person name="Huang L."/>
            <person name="Gao W."/>
        </authorList>
    </citation>
    <scope>NUCLEOTIDE SEQUENCE [LARGE SCALE GENOMIC DNA]</scope>
    <source>
        <strain evidence="4">cv. XIE 37</strain>
        <tissue evidence="3">Leaf</tissue>
    </source>
</reference>
<evidence type="ECO:0000313" key="4">
    <source>
        <dbReference type="Proteomes" id="UP000593562"/>
    </source>
</evidence>
<organism evidence="3 4">
    <name type="scientific">Tripterygium wilfordii</name>
    <name type="common">Thunder God vine</name>
    <dbReference type="NCBI Taxonomy" id="458696"/>
    <lineage>
        <taxon>Eukaryota</taxon>
        <taxon>Viridiplantae</taxon>
        <taxon>Streptophyta</taxon>
        <taxon>Embryophyta</taxon>
        <taxon>Tracheophyta</taxon>
        <taxon>Spermatophyta</taxon>
        <taxon>Magnoliopsida</taxon>
        <taxon>eudicotyledons</taxon>
        <taxon>Gunneridae</taxon>
        <taxon>Pentapetalae</taxon>
        <taxon>rosids</taxon>
        <taxon>fabids</taxon>
        <taxon>Celastrales</taxon>
        <taxon>Celastraceae</taxon>
        <taxon>Tripterygium</taxon>
    </lineage>
</organism>
<dbReference type="AlphaFoldDB" id="A0A7J7D703"/>
<dbReference type="SUPFAM" id="SSF55895">
    <property type="entry name" value="Ribonuclease Rh-like"/>
    <property type="match status" value="1"/>
</dbReference>
<dbReference type="GO" id="GO:0003723">
    <property type="term" value="F:RNA binding"/>
    <property type="evidence" value="ECO:0007669"/>
    <property type="project" value="InterPro"/>
</dbReference>
<name>A0A7J7D703_TRIWF</name>
<dbReference type="GO" id="GO:0006401">
    <property type="term" value="P:RNA catabolic process"/>
    <property type="evidence" value="ECO:0007669"/>
    <property type="project" value="TreeGrafter"/>
</dbReference>
<keyword evidence="4" id="KW-1185">Reference proteome</keyword>
<dbReference type="EMBL" id="JAAARO010000009">
    <property type="protein sequence ID" value="KAF5742083.1"/>
    <property type="molecule type" value="Genomic_DNA"/>
</dbReference>
<evidence type="ECO:0000256" key="2">
    <source>
        <dbReference type="RuleBase" id="RU004328"/>
    </source>
</evidence>
<dbReference type="Proteomes" id="UP000593562">
    <property type="component" value="Unassembled WGS sequence"/>
</dbReference>
<dbReference type="InParanoid" id="A0A7J7D703"/>